<dbReference type="OrthoDB" id="751422at2759"/>
<feature type="compositionally biased region" description="Acidic residues" evidence="2">
    <location>
        <begin position="177"/>
        <end position="198"/>
    </location>
</feature>
<evidence type="ECO:0000313" key="3">
    <source>
        <dbReference type="EMBL" id="KAJ4829413.1"/>
    </source>
</evidence>
<protein>
    <submittedName>
        <fullName evidence="3">Uncharacterized protein</fullName>
    </submittedName>
</protein>
<feature type="compositionally biased region" description="Acidic residues" evidence="2">
    <location>
        <begin position="17"/>
        <end position="27"/>
    </location>
</feature>
<reference evidence="3" key="1">
    <citation type="submission" date="2022-02" db="EMBL/GenBank/DDBJ databases">
        <authorList>
            <person name="Henning P.M."/>
            <person name="McCubbin A.G."/>
            <person name="Shore J.S."/>
        </authorList>
    </citation>
    <scope>NUCLEOTIDE SEQUENCE</scope>
    <source>
        <strain evidence="3">F60SS</strain>
        <tissue evidence="3">Leaves</tissue>
    </source>
</reference>
<sequence length="476" mass="54460">MAAEEEDKEPVTAAAAELEEEEVEAEEEQKRRKDNSISDSLLAASYLGLSFSLFLALLPRNSSSLIPNLRARISDLSLRLRQAEEQLRQMKSRRKEDSKANARVVEIFATHRNAWQAEERRLLQQIDAAGEEAAALRAKLREVEKEREECRDRIHDLEMAIAGAGPGGCCGNREAYGGEEDGEEVEEEEEEEEVEEENSSAPAAADNLFYAPHSHSQYPHHSFLDSSASKFWNQRPSSLWQRIAKNHFITFFVSQMSWFEIVTVKGSDVRYLLLQDVQYESLESLYPMKHFVARRESPWKVDGESIGVPAKLKVLEDELLNLEKVGNGDVSKVPSLMRKQAKRYHTLMGKIDDLCRRMQTSDPGELATVSPEFRTQRQTEFLLEAFRLQQRASETGQKLMALQTEIVKSYHGDELGCQTKLSMRRSMESIRNNLREIQRNLEIWLARIIGDLEGILARDGASQAREYYLSRYPFVQ</sequence>
<evidence type="ECO:0000256" key="1">
    <source>
        <dbReference type="SAM" id="Coils"/>
    </source>
</evidence>
<dbReference type="PANTHER" id="PTHR47747">
    <property type="entry name" value="RIBONUCLEASE P PROTEIN SUBUNIT P38-LIKE PROTEIN"/>
    <property type="match status" value="1"/>
</dbReference>
<dbReference type="PANTHER" id="PTHR47747:SF3">
    <property type="entry name" value="OS03G0853600 PROTEIN"/>
    <property type="match status" value="1"/>
</dbReference>
<reference evidence="3" key="2">
    <citation type="journal article" date="2023" name="Plants (Basel)">
        <title>Annotation of the Turnera subulata (Passifloraceae) Draft Genome Reveals the S-Locus Evolved after the Divergence of Turneroideae from Passifloroideae in a Stepwise Manner.</title>
        <authorList>
            <person name="Henning P.M."/>
            <person name="Roalson E.H."/>
            <person name="Mir W."/>
            <person name="McCubbin A.G."/>
            <person name="Shore J.S."/>
        </authorList>
    </citation>
    <scope>NUCLEOTIDE SEQUENCE</scope>
    <source>
        <strain evidence="3">F60SS</strain>
    </source>
</reference>
<evidence type="ECO:0000256" key="2">
    <source>
        <dbReference type="SAM" id="MobiDB-lite"/>
    </source>
</evidence>
<dbReference type="Proteomes" id="UP001141552">
    <property type="component" value="Unassembled WGS sequence"/>
</dbReference>
<feature type="coiled-coil region" evidence="1">
    <location>
        <begin position="66"/>
        <end position="160"/>
    </location>
</feature>
<feature type="region of interest" description="Disordered" evidence="2">
    <location>
        <begin position="171"/>
        <end position="201"/>
    </location>
</feature>
<keyword evidence="4" id="KW-1185">Reference proteome</keyword>
<evidence type="ECO:0000313" key="4">
    <source>
        <dbReference type="Proteomes" id="UP001141552"/>
    </source>
</evidence>
<gene>
    <name evidence="3" type="ORF">Tsubulata_006602</name>
</gene>
<feature type="coiled-coil region" evidence="1">
    <location>
        <begin position="420"/>
        <end position="447"/>
    </location>
</feature>
<keyword evidence="1" id="KW-0175">Coiled coil</keyword>
<dbReference type="AlphaFoldDB" id="A0A9Q0FDD7"/>
<organism evidence="3 4">
    <name type="scientific">Turnera subulata</name>
    <dbReference type="NCBI Taxonomy" id="218843"/>
    <lineage>
        <taxon>Eukaryota</taxon>
        <taxon>Viridiplantae</taxon>
        <taxon>Streptophyta</taxon>
        <taxon>Embryophyta</taxon>
        <taxon>Tracheophyta</taxon>
        <taxon>Spermatophyta</taxon>
        <taxon>Magnoliopsida</taxon>
        <taxon>eudicotyledons</taxon>
        <taxon>Gunneridae</taxon>
        <taxon>Pentapetalae</taxon>
        <taxon>rosids</taxon>
        <taxon>fabids</taxon>
        <taxon>Malpighiales</taxon>
        <taxon>Passifloraceae</taxon>
        <taxon>Turnera</taxon>
    </lineage>
</organism>
<comment type="caution">
    <text evidence="3">The sequence shown here is derived from an EMBL/GenBank/DDBJ whole genome shotgun (WGS) entry which is preliminary data.</text>
</comment>
<name>A0A9Q0FDD7_9ROSI</name>
<dbReference type="EMBL" id="JAKUCV010005901">
    <property type="protein sequence ID" value="KAJ4829413.1"/>
    <property type="molecule type" value="Genomic_DNA"/>
</dbReference>
<accession>A0A9Q0FDD7</accession>
<feature type="region of interest" description="Disordered" evidence="2">
    <location>
        <begin position="1"/>
        <end position="35"/>
    </location>
</feature>
<proteinExistence type="predicted"/>